<organism evidence="1 2">
    <name type="scientific">Mucilaginibacter litoreus</name>
    <dbReference type="NCBI Taxonomy" id="1048221"/>
    <lineage>
        <taxon>Bacteria</taxon>
        <taxon>Pseudomonadati</taxon>
        <taxon>Bacteroidota</taxon>
        <taxon>Sphingobacteriia</taxon>
        <taxon>Sphingobacteriales</taxon>
        <taxon>Sphingobacteriaceae</taxon>
        <taxon>Mucilaginibacter</taxon>
    </lineage>
</organism>
<evidence type="ECO:0000313" key="2">
    <source>
        <dbReference type="Proteomes" id="UP001597010"/>
    </source>
</evidence>
<comment type="caution">
    <text evidence="1">The sequence shown here is derived from an EMBL/GenBank/DDBJ whole genome shotgun (WGS) entry which is preliminary data.</text>
</comment>
<accession>A0ABW3ATJ2</accession>
<reference evidence="2" key="1">
    <citation type="journal article" date="2019" name="Int. J. Syst. Evol. Microbiol.">
        <title>The Global Catalogue of Microorganisms (GCM) 10K type strain sequencing project: providing services to taxonomists for standard genome sequencing and annotation.</title>
        <authorList>
            <consortium name="The Broad Institute Genomics Platform"/>
            <consortium name="The Broad Institute Genome Sequencing Center for Infectious Disease"/>
            <person name="Wu L."/>
            <person name="Ma J."/>
        </authorList>
    </citation>
    <scope>NUCLEOTIDE SEQUENCE [LARGE SCALE GENOMIC DNA]</scope>
    <source>
        <strain evidence="2">CCUG 61484</strain>
    </source>
</reference>
<dbReference type="RefSeq" id="WP_377113752.1">
    <property type="nucleotide sequence ID" value="NZ_JBHTHZ010000005.1"/>
</dbReference>
<protein>
    <submittedName>
        <fullName evidence="1">Uncharacterized protein</fullName>
    </submittedName>
</protein>
<keyword evidence="2" id="KW-1185">Reference proteome</keyword>
<dbReference type="EMBL" id="JBHTHZ010000005">
    <property type="protein sequence ID" value="MFD0793649.1"/>
    <property type="molecule type" value="Genomic_DNA"/>
</dbReference>
<gene>
    <name evidence="1" type="ORF">ACFQZX_08470</name>
</gene>
<name>A0ABW3ATJ2_9SPHI</name>
<evidence type="ECO:0000313" key="1">
    <source>
        <dbReference type="EMBL" id="MFD0793649.1"/>
    </source>
</evidence>
<sequence>MADDLPKEFESYSSLDSLNVIKAKNASMTLLLESTEDIQSFLTPDNEVIVYTIPQKTANSFYKISKSGVVIDSLTINCRPTDIAFVKGYIIDKKNHQYYKWSFDGNKQANSITLQNEHLDWDLQKQKQQFADIVKKSKAVFVDYRTDSPEPQKPSNDGEIQAVPSMQTYTTLTYFINDKCFRFSTKLDIGKDFPYSYTEQLLLNNLFKRINTKVSGNKEIIRTPNIRYRYFQKLKLEKVRFSGGGGNAAPFDEMLFHGYLFTDVIYKADTLKLKEFMYLEKKWHQSSIEIDGENIGTLTKNKRQPPHNIDAYMYYTNPQLAYALFTNDDKRLYLIK</sequence>
<dbReference type="Proteomes" id="UP001597010">
    <property type="component" value="Unassembled WGS sequence"/>
</dbReference>
<proteinExistence type="predicted"/>